<evidence type="ECO:0000256" key="4">
    <source>
        <dbReference type="RuleBase" id="RU365069"/>
    </source>
</evidence>
<feature type="domain" description="Exocyst complex component EXOC2/Sec5 N-terminal" evidence="6">
    <location>
        <begin position="221"/>
        <end position="1001"/>
    </location>
</feature>
<keyword evidence="8" id="KW-1185">Reference proteome</keyword>
<feature type="compositionally biased region" description="Basic and acidic residues" evidence="5">
    <location>
        <begin position="102"/>
        <end position="111"/>
    </location>
</feature>
<proteinExistence type="inferred from homology"/>
<dbReference type="AlphaFoldDB" id="A0A8S1IND3"/>
<dbReference type="GO" id="GO:0006887">
    <property type="term" value="P:exocytosis"/>
    <property type="evidence" value="ECO:0007669"/>
    <property type="project" value="UniProtKB-KW"/>
</dbReference>
<organism evidence="7 8">
    <name type="scientific">Ostreobium quekettii</name>
    <dbReference type="NCBI Taxonomy" id="121088"/>
    <lineage>
        <taxon>Eukaryota</taxon>
        <taxon>Viridiplantae</taxon>
        <taxon>Chlorophyta</taxon>
        <taxon>core chlorophytes</taxon>
        <taxon>Ulvophyceae</taxon>
        <taxon>TCBD clade</taxon>
        <taxon>Bryopsidales</taxon>
        <taxon>Ostreobineae</taxon>
        <taxon>Ostreobiaceae</taxon>
        <taxon>Ostreobium</taxon>
    </lineage>
</organism>
<evidence type="ECO:0000313" key="8">
    <source>
        <dbReference type="Proteomes" id="UP000708148"/>
    </source>
</evidence>
<feature type="compositionally biased region" description="Basic and acidic residues" evidence="5">
    <location>
        <begin position="79"/>
        <end position="95"/>
    </location>
</feature>
<keyword evidence="3 4" id="KW-0268">Exocytosis</keyword>
<keyword evidence="4" id="KW-0653">Protein transport</keyword>
<evidence type="ECO:0000313" key="7">
    <source>
        <dbReference type="EMBL" id="CAD7695228.1"/>
    </source>
</evidence>
<comment type="caution">
    <text evidence="7">The sequence shown here is derived from an EMBL/GenBank/DDBJ whole genome shotgun (WGS) entry which is preliminary data.</text>
</comment>
<dbReference type="PANTHER" id="PTHR13043">
    <property type="entry name" value="EXOCYST COMPLEX COMPONENT SEC5"/>
    <property type="match status" value="1"/>
</dbReference>
<gene>
    <name evidence="7" type="ORF">OSTQU699_LOCUS589</name>
</gene>
<keyword evidence="2 4" id="KW-0813">Transport</keyword>
<evidence type="ECO:0000259" key="6">
    <source>
        <dbReference type="Pfam" id="PF15469"/>
    </source>
</evidence>
<comment type="function">
    <text evidence="4">Component of the exocyst complex involved in the docking of exocytic vesicles with fusion sites on the plasma membrane.</text>
</comment>
<dbReference type="EMBL" id="CAJHUC010000321">
    <property type="protein sequence ID" value="CAD7695228.1"/>
    <property type="molecule type" value="Genomic_DNA"/>
</dbReference>
<dbReference type="InterPro" id="IPR039481">
    <property type="entry name" value="EXOC2/Sec5_N_dom"/>
</dbReference>
<evidence type="ECO:0000256" key="2">
    <source>
        <dbReference type="ARBA" id="ARBA00022448"/>
    </source>
</evidence>
<dbReference type="PANTHER" id="PTHR13043:SF1">
    <property type="entry name" value="EXOCYST COMPLEX COMPONENT 2"/>
    <property type="match status" value="1"/>
</dbReference>
<dbReference type="Pfam" id="PF15469">
    <property type="entry name" value="Sec5"/>
    <property type="match status" value="1"/>
</dbReference>
<evidence type="ECO:0000256" key="3">
    <source>
        <dbReference type="ARBA" id="ARBA00022483"/>
    </source>
</evidence>
<comment type="similarity">
    <text evidence="1 4">Belongs to the SEC5 family.</text>
</comment>
<feature type="region of interest" description="Disordered" evidence="5">
    <location>
        <begin position="1"/>
        <end position="124"/>
    </location>
</feature>
<dbReference type="GO" id="GO:0006893">
    <property type="term" value="P:Golgi to plasma membrane transport"/>
    <property type="evidence" value="ECO:0007669"/>
    <property type="project" value="UniProtKB-UniRule"/>
</dbReference>
<dbReference type="OrthoDB" id="508358at2759"/>
<name>A0A8S1IND3_9CHLO</name>
<evidence type="ECO:0000256" key="1">
    <source>
        <dbReference type="ARBA" id="ARBA00010578"/>
    </source>
</evidence>
<reference evidence="7" key="1">
    <citation type="submission" date="2020-12" db="EMBL/GenBank/DDBJ databases">
        <authorList>
            <person name="Iha C."/>
        </authorList>
    </citation>
    <scope>NUCLEOTIDE SEQUENCE</scope>
</reference>
<evidence type="ECO:0000256" key="5">
    <source>
        <dbReference type="SAM" id="MobiDB-lite"/>
    </source>
</evidence>
<comment type="subunit">
    <text evidence="4">Component of the exocyst complex.</text>
</comment>
<accession>A0A8S1IND3</accession>
<dbReference type="InterPro" id="IPR029175">
    <property type="entry name" value="EXOC2/Sec5"/>
</dbReference>
<dbReference type="GO" id="GO:0015031">
    <property type="term" value="P:protein transport"/>
    <property type="evidence" value="ECO:0007669"/>
    <property type="project" value="UniProtKB-KW"/>
</dbReference>
<protein>
    <recommendedName>
        <fullName evidence="4">Exocyst complex component SEC5</fullName>
    </recommendedName>
</protein>
<dbReference type="Proteomes" id="UP000708148">
    <property type="component" value="Unassembled WGS sequence"/>
</dbReference>
<dbReference type="GO" id="GO:0000145">
    <property type="term" value="C:exocyst"/>
    <property type="evidence" value="ECO:0007669"/>
    <property type="project" value="UniProtKB-UniRule"/>
</dbReference>
<sequence length="1005" mass="111515">MFKKSRSRNSKASSPDPSHASDGIPGADSGRWESEELDAADGQENDKTAGAPSAVVARGGSTDASTIEYAGSTPLMINREPRETFVSDLSEVRSEGEEEEEGPRREERRAEPFPGPVAWAAGEEGKVREEVMALVRSYAMPTEDEEEEARRAAAAAVAAAAEKPRDPLGMGMIDTGTFTLSTATEKEVDKMATLVRKSAWPAMRAVTSFNMGRPKEAAKAKPQKEQEYLKKMLPSSGSFSPELYLATVHKNTTMRQLRQGMNLLEAELSKGTGQLKKLVKENFERFISCKNTIDDVYVRLHKSETENRGANTKALSFALTEVQDDVHQAFAPMMDRSQQLEQIKSVMGVLKRFHSSFVLPSRIRHLAQAEDYQQLVTEYKRAKAVLSGSDITTWTKLFAEVEKCTSEVCKTMLDSLNDPYLEMEALEDLVIYILQLQCEGLPLAQGVEPAGIWLLAVEHHVHGLMKNITQGHEVKLEESSGRDRSARAQGSGELFLSRAFSTVKLWDEAPMGTDSAASKLWAQYIRELCAILLEFAPHLWRFRNSSKLKQVPDIMEELQIILDGNVRSTEQLLENLMCAFKTHALHAVKALLPMGALLSTHTFTVLRELGTSVARMEEMEGPPLGTSTLQSLGCEAHEMCYKHLSTHLQDQISLIVDWEDWKIMLGCVKWGYTITGVPDKLGLVVRQAMEQFKALREEHAQFESNSAASQKLIETAFFNCFESFVTSVKHLASVVSEGPGTAPDSIAEPDQQRQDRPGPAHLLALMGNCRYVRTRLISELVACYGDILDCDERQYAEDVRVKSVTASIQRLEKQLLQQYTDTKKCKVNGAVDKWLQHGADRFLGMQPLAAVSYGAMECIHTFVGIQAEALEFAASHVNTLLANLVLQLLTWFQDHLPRSCTLSHALQYYLDTSFLDAALRKIQTQDLDQAWDAAYEGLVVRVLGALGQAPGPEEASRKVRSLLMTGGGATDQEELDKQLQALCKDVLKDTLQKMDANVTCLGADR</sequence>